<keyword evidence="5 9" id="KW-0784">Thiamine biosynthesis</keyword>
<dbReference type="InterPro" id="IPR036206">
    <property type="entry name" value="ThiamineP_synth_sf"/>
</dbReference>
<evidence type="ECO:0000256" key="7">
    <source>
        <dbReference type="ARBA" id="ARBA00047851"/>
    </source>
</evidence>
<evidence type="ECO:0000256" key="1">
    <source>
        <dbReference type="ARBA" id="ARBA00005165"/>
    </source>
</evidence>
<comment type="pathway">
    <text evidence="1 9 11">Cofactor biosynthesis; thiamine diphosphate biosynthesis; thiamine phosphate from 4-amino-2-methyl-5-diphosphomethylpyrimidine and 4-methyl-5-(2-phosphoethyl)-thiazole: step 1/1.</text>
</comment>
<dbReference type="Proteomes" id="UP000031967">
    <property type="component" value="Unassembled WGS sequence"/>
</dbReference>
<dbReference type="HAMAP" id="MF_00097">
    <property type="entry name" value="TMP_synthase"/>
    <property type="match status" value="1"/>
</dbReference>
<dbReference type="PANTHER" id="PTHR20857">
    <property type="entry name" value="THIAMINE-PHOSPHATE PYROPHOSPHORYLASE"/>
    <property type="match status" value="1"/>
</dbReference>
<dbReference type="InterPro" id="IPR013785">
    <property type="entry name" value="Aldolase_TIM"/>
</dbReference>
<gene>
    <name evidence="9 13" type="primary">thiE</name>
    <name evidence="13" type="ORF">SD70_01565</name>
</gene>
<name>A0ABR5AMJ1_9BACL</name>
<evidence type="ECO:0000313" key="14">
    <source>
        <dbReference type="Proteomes" id="UP000031967"/>
    </source>
</evidence>
<keyword evidence="2 9" id="KW-0808">Transferase</keyword>
<dbReference type="SUPFAM" id="SSF51391">
    <property type="entry name" value="Thiamin phosphate synthase"/>
    <property type="match status" value="1"/>
</dbReference>
<feature type="domain" description="Thiamine phosphate synthase/TenI" evidence="12">
    <location>
        <begin position="17"/>
        <end position="200"/>
    </location>
</feature>
<comment type="cofactor">
    <cofactor evidence="9">
        <name>Mg(2+)</name>
        <dbReference type="ChEBI" id="CHEBI:18420"/>
    </cofactor>
    <text evidence="9">Binds 1 Mg(2+) ion per subunit.</text>
</comment>
<evidence type="ECO:0000256" key="4">
    <source>
        <dbReference type="ARBA" id="ARBA00022842"/>
    </source>
</evidence>
<feature type="binding site" evidence="9">
    <location>
        <position position="81"/>
    </location>
    <ligand>
        <name>Mg(2+)</name>
        <dbReference type="ChEBI" id="CHEBI:18420"/>
    </ligand>
</feature>
<dbReference type="InterPro" id="IPR022998">
    <property type="entry name" value="ThiamineP_synth_TenI"/>
</dbReference>
<dbReference type="RefSeq" id="WP_041044995.1">
    <property type="nucleotide sequence ID" value="NZ_JXAK01000002.1"/>
</dbReference>
<accession>A0ABR5AMJ1</accession>
<evidence type="ECO:0000256" key="8">
    <source>
        <dbReference type="ARBA" id="ARBA00047883"/>
    </source>
</evidence>
<dbReference type="EMBL" id="JXAK01000002">
    <property type="protein sequence ID" value="KIL42254.1"/>
    <property type="molecule type" value="Genomic_DNA"/>
</dbReference>
<evidence type="ECO:0000256" key="3">
    <source>
        <dbReference type="ARBA" id="ARBA00022723"/>
    </source>
</evidence>
<feature type="binding site" evidence="9">
    <location>
        <position position="148"/>
    </location>
    <ligand>
        <name>4-amino-2-methyl-5-(diphosphooxymethyl)pyrimidine</name>
        <dbReference type="ChEBI" id="CHEBI:57841"/>
    </ligand>
</feature>
<evidence type="ECO:0000256" key="11">
    <source>
        <dbReference type="RuleBase" id="RU004253"/>
    </source>
</evidence>
<dbReference type="NCBIfam" id="TIGR00693">
    <property type="entry name" value="thiE"/>
    <property type="match status" value="1"/>
</dbReference>
<feature type="binding site" evidence="9">
    <location>
        <begin position="45"/>
        <end position="49"/>
    </location>
    <ligand>
        <name>4-amino-2-methyl-5-(diphosphooxymethyl)pyrimidine</name>
        <dbReference type="ChEBI" id="CHEBI:57841"/>
    </ligand>
</feature>
<comment type="catalytic activity">
    <reaction evidence="7 9 10">
        <text>2-(2-carboxy-4-methylthiazol-5-yl)ethyl phosphate + 4-amino-2-methyl-5-(diphosphooxymethyl)pyrimidine + 2 H(+) = thiamine phosphate + CO2 + diphosphate</text>
        <dbReference type="Rhea" id="RHEA:47848"/>
        <dbReference type="ChEBI" id="CHEBI:15378"/>
        <dbReference type="ChEBI" id="CHEBI:16526"/>
        <dbReference type="ChEBI" id="CHEBI:33019"/>
        <dbReference type="ChEBI" id="CHEBI:37575"/>
        <dbReference type="ChEBI" id="CHEBI:57841"/>
        <dbReference type="ChEBI" id="CHEBI:62890"/>
        <dbReference type="EC" id="2.5.1.3"/>
    </reaction>
</comment>
<evidence type="ECO:0000256" key="2">
    <source>
        <dbReference type="ARBA" id="ARBA00022679"/>
    </source>
</evidence>
<protein>
    <recommendedName>
        <fullName evidence="9">Thiamine-phosphate synthase</fullName>
        <shortName evidence="9">TP synthase</shortName>
        <shortName evidence="9">TPS</shortName>
        <ecNumber evidence="9">2.5.1.3</ecNumber>
    </recommendedName>
    <alternativeName>
        <fullName evidence="9">Thiamine-phosphate pyrophosphorylase</fullName>
        <shortName evidence="9">TMP pyrophosphorylase</shortName>
        <shortName evidence="9">TMP-PPase</shortName>
    </alternativeName>
</protein>
<comment type="function">
    <text evidence="9">Condenses 4-methyl-5-(beta-hydroxyethyl)thiazole monophosphate (THZ-P) and 2-methyl-4-amino-5-hydroxymethyl pyrimidine pyrophosphate (HMP-PP) to form thiamine monophosphate (TMP).</text>
</comment>
<comment type="catalytic activity">
    <reaction evidence="6 9 10">
        <text>4-methyl-5-(2-phosphooxyethyl)-thiazole + 4-amino-2-methyl-5-(diphosphooxymethyl)pyrimidine + H(+) = thiamine phosphate + diphosphate</text>
        <dbReference type="Rhea" id="RHEA:22328"/>
        <dbReference type="ChEBI" id="CHEBI:15378"/>
        <dbReference type="ChEBI" id="CHEBI:33019"/>
        <dbReference type="ChEBI" id="CHEBI:37575"/>
        <dbReference type="ChEBI" id="CHEBI:57841"/>
        <dbReference type="ChEBI" id="CHEBI:58296"/>
        <dbReference type="EC" id="2.5.1.3"/>
    </reaction>
</comment>
<dbReference type="PANTHER" id="PTHR20857:SF15">
    <property type="entry name" value="THIAMINE-PHOSPHATE SYNTHASE"/>
    <property type="match status" value="1"/>
</dbReference>
<proteinExistence type="inferred from homology"/>
<reference evidence="13 14" key="1">
    <citation type="submission" date="2014-12" db="EMBL/GenBank/DDBJ databases">
        <title>Draft genome sequence of Paenibacillus kamchatkensis strain B-2647.</title>
        <authorList>
            <person name="Karlyshev A.V."/>
            <person name="Kudryashova E.B."/>
        </authorList>
    </citation>
    <scope>NUCLEOTIDE SEQUENCE [LARGE SCALE GENOMIC DNA]</scope>
    <source>
        <strain evidence="13 14">VKM B-2647</strain>
    </source>
</reference>
<organism evidence="13 14">
    <name type="scientific">Gordoniibacillus kamchatkensis</name>
    <dbReference type="NCBI Taxonomy" id="1590651"/>
    <lineage>
        <taxon>Bacteria</taxon>
        <taxon>Bacillati</taxon>
        <taxon>Bacillota</taxon>
        <taxon>Bacilli</taxon>
        <taxon>Bacillales</taxon>
        <taxon>Paenibacillaceae</taxon>
        <taxon>Gordoniibacillus</taxon>
    </lineage>
</organism>
<dbReference type="Gene3D" id="3.20.20.70">
    <property type="entry name" value="Aldolase class I"/>
    <property type="match status" value="1"/>
</dbReference>
<keyword evidence="3 9" id="KW-0479">Metal-binding</keyword>
<evidence type="ECO:0000313" key="13">
    <source>
        <dbReference type="EMBL" id="KIL42254.1"/>
    </source>
</evidence>
<dbReference type="InterPro" id="IPR034291">
    <property type="entry name" value="TMP_synthase"/>
</dbReference>
<keyword evidence="14" id="KW-1185">Reference proteome</keyword>
<comment type="similarity">
    <text evidence="9 10">Belongs to the thiamine-phosphate synthase family.</text>
</comment>
<feature type="binding site" evidence="9">
    <location>
        <begin position="145"/>
        <end position="147"/>
    </location>
    <ligand>
        <name>2-[(2R,5Z)-2-carboxy-4-methylthiazol-5(2H)-ylidene]ethyl phosphate</name>
        <dbReference type="ChEBI" id="CHEBI:62899"/>
    </ligand>
</feature>
<dbReference type="GO" id="GO:0004789">
    <property type="term" value="F:thiamine-phosphate diphosphorylase activity"/>
    <property type="evidence" value="ECO:0007669"/>
    <property type="project" value="UniProtKB-EC"/>
</dbReference>
<evidence type="ECO:0000256" key="10">
    <source>
        <dbReference type="RuleBase" id="RU003826"/>
    </source>
</evidence>
<sequence length="228" mass="23896">MAGSFNAEQIREMLRAYFIMGSVNCPGQPAEVLRQAIAGGITLFQYREKGKGALQGDARLELARKLRRLCRASSVPFIVNDDIELALAVDADGVHVGQEDEPASNVRRRIGPGMLLGVSAHDAEEAERAVREGADYLGVGPIYATGSKEDAKAPAGPEVITRIREAGIRVPIVGIGGITAGNAAEVVRAGADGVSVISAISLAANPAAAASELLDAVRKAIFQRQERG</sequence>
<feature type="binding site" evidence="9">
    <location>
        <position position="119"/>
    </location>
    <ligand>
        <name>4-amino-2-methyl-5-(diphosphooxymethyl)pyrimidine</name>
        <dbReference type="ChEBI" id="CHEBI:57841"/>
    </ligand>
</feature>
<evidence type="ECO:0000256" key="5">
    <source>
        <dbReference type="ARBA" id="ARBA00022977"/>
    </source>
</evidence>
<evidence type="ECO:0000256" key="6">
    <source>
        <dbReference type="ARBA" id="ARBA00047334"/>
    </source>
</evidence>
<comment type="catalytic activity">
    <reaction evidence="8 9 10">
        <text>2-[(2R,5Z)-2-carboxy-4-methylthiazol-5(2H)-ylidene]ethyl phosphate + 4-amino-2-methyl-5-(diphosphooxymethyl)pyrimidine + 2 H(+) = thiamine phosphate + CO2 + diphosphate</text>
        <dbReference type="Rhea" id="RHEA:47844"/>
        <dbReference type="ChEBI" id="CHEBI:15378"/>
        <dbReference type="ChEBI" id="CHEBI:16526"/>
        <dbReference type="ChEBI" id="CHEBI:33019"/>
        <dbReference type="ChEBI" id="CHEBI:37575"/>
        <dbReference type="ChEBI" id="CHEBI:57841"/>
        <dbReference type="ChEBI" id="CHEBI:62899"/>
        <dbReference type="EC" id="2.5.1.3"/>
    </reaction>
</comment>
<evidence type="ECO:0000256" key="9">
    <source>
        <dbReference type="HAMAP-Rule" id="MF_00097"/>
    </source>
</evidence>
<feature type="binding site" evidence="9">
    <location>
        <position position="177"/>
    </location>
    <ligand>
        <name>2-[(2R,5Z)-2-carboxy-4-methylthiazol-5(2H)-ylidene]ethyl phosphate</name>
        <dbReference type="ChEBI" id="CHEBI:62899"/>
    </ligand>
</feature>
<feature type="binding site" evidence="9">
    <location>
        <position position="100"/>
    </location>
    <ligand>
        <name>Mg(2+)</name>
        <dbReference type="ChEBI" id="CHEBI:18420"/>
    </ligand>
</feature>
<evidence type="ECO:0000259" key="12">
    <source>
        <dbReference type="Pfam" id="PF02581"/>
    </source>
</evidence>
<feature type="binding site" evidence="9">
    <location>
        <begin position="197"/>
        <end position="198"/>
    </location>
    <ligand>
        <name>2-[(2R,5Z)-2-carboxy-4-methylthiazol-5(2H)-ylidene]ethyl phosphate</name>
        <dbReference type="ChEBI" id="CHEBI:62899"/>
    </ligand>
</feature>
<dbReference type="EC" id="2.5.1.3" evidence="9"/>
<dbReference type="CDD" id="cd00564">
    <property type="entry name" value="TMP_TenI"/>
    <property type="match status" value="1"/>
</dbReference>
<feature type="binding site" evidence="9">
    <location>
        <position position="80"/>
    </location>
    <ligand>
        <name>4-amino-2-methyl-5-(diphosphooxymethyl)pyrimidine</name>
        <dbReference type="ChEBI" id="CHEBI:57841"/>
    </ligand>
</feature>
<comment type="caution">
    <text evidence="13">The sequence shown here is derived from an EMBL/GenBank/DDBJ whole genome shotgun (WGS) entry which is preliminary data.</text>
</comment>
<keyword evidence="4 9" id="KW-0460">Magnesium</keyword>
<dbReference type="Pfam" id="PF02581">
    <property type="entry name" value="TMP-TENI"/>
    <property type="match status" value="1"/>
</dbReference>